<name>A0A803NL20_CANSA</name>
<protein>
    <recommendedName>
        <fullName evidence="4">Retrotransposon gag domain-containing protein</fullName>
    </recommendedName>
</protein>
<sequence>MVRTRATSSATTSDYPSRVEAPIAPPPSNHSADNPSRTNLPPLSVLHHPNPVNRPAYEDLVMSWILHSVSPEIMSSIMYFDTASEMWTVLNNRFNKGNSPCIFELNETLTYLNQRDDSISPYFTKLTATWDKINKLRPRIPSTCAAVAQHLDHQNHDQVLQFLKGLNDSYKVVRDQILLLDPCPPLNKVF</sequence>
<feature type="compositionally biased region" description="Polar residues" evidence="1">
    <location>
        <begin position="29"/>
        <end position="41"/>
    </location>
</feature>
<keyword evidence="3" id="KW-1185">Reference proteome</keyword>
<dbReference type="AlphaFoldDB" id="A0A803NL20"/>
<reference evidence="2" key="2">
    <citation type="submission" date="2021-03" db="UniProtKB">
        <authorList>
            <consortium name="EnsemblPlants"/>
        </authorList>
    </citation>
    <scope>IDENTIFICATION</scope>
</reference>
<dbReference type="Gramene" id="evm.model.01.2407">
    <property type="protein sequence ID" value="cds.evm.model.01.2407"/>
    <property type="gene ID" value="evm.TU.01.2407"/>
</dbReference>
<dbReference type="EnsemblPlants" id="evm.model.01.2407">
    <property type="protein sequence ID" value="cds.evm.model.01.2407"/>
    <property type="gene ID" value="evm.TU.01.2407"/>
</dbReference>
<feature type="region of interest" description="Disordered" evidence="1">
    <location>
        <begin position="1"/>
        <end position="47"/>
    </location>
</feature>
<reference evidence="2" key="1">
    <citation type="submission" date="2018-11" db="EMBL/GenBank/DDBJ databases">
        <authorList>
            <person name="Grassa J C."/>
        </authorList>
    </citation>
    <scope>NUCLEOTIDE SEQUENCE [LARGE SCALE GENOMIC DNA]</scope>
</reference>
<dbReference type="Proteomes" id="UP000596661">
    <property type="component" value="Chromosome 1"/>
</dbReference>
<accession>A0A803NL20</accession>
<organism evidence="2 3">
    <name type="scientific">Cannabis sativa</name>
    <name type="common">Hemp</name>
    <name type="synonym">Marijuana</name>
    <dbReference type="NCBI Taxonomy" id="3483"/>
    <lineage>
        <taxon>Eukaryota</taxon>
        <taxon>Viridiplantae</taxon>
        <taxon>Streptophyta</taxon>
        <taxon>Embryophyta</taxon>
        <taxon>Tracheophyta</taxon>
        <taxon>Spermatophyta</taxon>
        <taxon>Magnoliopsida</taxon>
        <taxon>eudicotyledons</taxon>
        <taxon>Gunneridae</taxon>
        <taxon>Pentapetalae</taxon>
        <taxon>rosids</taxon>
        <taxon>fabids</taxon>
        <taxon>Rosales</taxon>
        <taxon>Cannabaceae</taxon>
        <taxon>Cannabis</taxon>
    </lineage>
</organism>
<feature type="compositionally biased region" description="Low complexity" evidence="1">
    <location>
        <begin position="1"/>
        <end position="13"/>
    </location>
</feature>
<dbReference type="EMBL" id="UZAU01000073">
    <property type="status" value="NOT_ANNOTATED_CDS"/>
    <property type="molecule type" value="Genomic_DNA"/>
</dbReference>
<proteinExistence type="predicted"/>
<evidence type="ECO:0008006" key="4">
    <source>
        <dbReference type="Google" id="ProtNLM"/>
    </source>
</evidence>
<dbReference type="PANTHER" id="PTHR37610">
    <property type="entry name" value="CCHC-TYPE DOMAIN-CONTAINING PROTEIN"/>
    <property type="match status" value="1"/>
</dbReference>
<dbReference type="PANTHER" id="PTHR37610:SF97">
    <property type="entry name" value="RETROTRANSPOSON GAG DOMAIN-CONTAINING PROTEIN"/>
    <property type="match status" value="1"/>
</dbReference>
<evidence type="ECO:0000256" key="1">
    <source>
        <dbReference type="SAM" id="MobiDB-lite"/>
    </source>
</evidence>
<dbReference type="OMA" id="THAMNAR"/>
<evidence type="ECO:0000313" key="3">
    <source>
        <dbReference type="Proteomes" id="UP000596661"/>
    </source>
</evidence>
<evidence type="ECO:0000313" key="2">
    <source>
        <dbReference type="EnsemblPlants" id="cds.evm.model.01.2407"/>
    </source>
</evidence>